<dbReference type="Gene3D" id="1.10.287.110">
    <property type="entry name" value="DnaJ domain"/>
    <property type="match status" value="1"/>
</dbReference>
<evidence type="ECO:0000256" key="2">
    <source>
        <dbReference type="SAM" id="MobiDB-lite"/>
    </source>
</evidence>
<dbReference type="STRING" id="590646.G3BEF3"/>
<gene>
    <name evidence="4" type="ORF">CANTEDRAFT_132273</name>
</gene>
<dbReference type="Pfam" id="PF00226">
    <property type="entry name" value="DnaJ"/>
    <property type="match status" value="1"/>
</dbReference>
<dbReference type="Pfam" id="PF14308">
    <property type="entry name" value="DnaJ-X"/>
    <property type="match status" value="1"/>
</dbReference>
<dbReference type="CDD" id="cd06257">
    <property type="entry name" value="DnaJ"/>
    <property type="match status" value="1"/>
</dbReference>
<dbReference type="InterPro" id="IPR001623">
    <property type="entry name" value="DnaJ_domain"/>
</dbReference>
<reference evidence="4 5" key="1">
    <citation type="journal article" date="2011" name="Proc. Natl. Acad. Sci. U.S.A.">
        <title>Comparative genomics of xylose-fermenting fungi for enhanced biofuel production.</title>
        <authorList>
            <person name="Wohlbach D.J."/>
            <person name="Kuo A."/>
            <person name="Sato T.K."/>
            <person name="Potts K.M."/>
            <person name="Salamov A.A."/>
            <person name="LaButti K.M."/>
            <person name="Sun H."/>
            <person name="Clum A."/>
            <person name="Pangilinan J.L."/>
            <person name="Lindquist E.A."/>
            <person name="Lucas S."/>
            <person name="Lapidus A."/>
            <person name="Jin M."/>
            <person name="Gunawan C."/>
            <person name="Balan V."/>
            <person name="Dale B.E."/>
            <person name="Jeffries T.W."/>
            <person name="Zinkel R."/>
            <person name="Barry K.W."/>
            <person name="Grigoriev I.V."/>
            <person name="Gasch A.P."/>
        </authorList>
    </citation>
    <scope>NUCLEOTIDE SEQUENCE [LARGE SCALE GENOMIC DNA]</scope>
    <source>
        <strain evidence="5">ATCC 10573 / BCRC 21748 / CBS 615 / JCM 9827 / NBRC 10315 / NRRL Y-1498 / VKM Y-70</strain>
    </source>
</reference>
<dbReference type="Proteomes" id="UP000000707">
    <property type="component" value="Unassembled WGS sequence"/>
</dbReference>
<feature type="domain" description="J" evidence="3">
    <location>
        <begin position="6"/>
        <end position="71"/>
    </location>
</feature>
<organism evidence="5">
    <name type="scientific">Candida tenuis (strain ATCC 10573 / BCRC 21748 / CBS 615 / JCM 9827 / NBRC 10315 / NRRL Y-1498 / VKM Y-70)</name>
    <name type="common">Yeast</name>
    <name type="synonym">Yamadazyma tenuis</name>
    <dbReference type="NCBI Taxonomy" id="590646"/>
    <lineage>
        <taxon>Eukaryota</taxon>
        <taxon>Fungi</taxon>
        <taxon>Dikarya</taxon>
        <taxon>Ascomycota</taxon>
        <taxon>Saccharomycotina</taxon>
        <taxon>Pichiomycetes</taxon>
        <taxon>Debaryomycetaceae</taxon>
        <taxon>Yamadazyma</taxon>
    </lineage>
</organism>
<proteinExistence type="predicted"/>
<dbReference type="SUPFAM" id="SSF46565">
    <property type="entry name" value="Chaperone J-domain"/>
    <property type="match status" value="1"/>
</dbReference>
<evidence type="ECO:0000313" key="4">
    <source>
        <dbReference type="EMBL" id="EGV60531.1"/>
    </source>
</evidence>
<dbReference type="InterPro" id="IPR026894">
    <property type="entry name" value="DnaJ_X"/>
</dbReference>
<keyword evidence="5" id="KW-1185">Reference proteome</keyword>
<keyword evidence="1" id="KW-0143">Chaperone</keyword>
<dbReference type="PANTHER" id="PTHR45006:SF1">
    <property type="entry name" value="DNAJ-LIKE PROTEIN 1"/>
    <property type="match status" value="1"/>
</dbReference>
<dbReference type="PROSITE" id="PS50076">
    <property type="entry name" value="DNAJ_2"/>
    <property type="match status" value="1"/>
</dbReference>
<name>G3BEF3_CANTC</name>
<sequence>MVKDTQYYDLLGVEATASDLELKKAYRKQAIKLHPDKNPDDPEAASKFQELGEAYGILKDSDKRALYDELGVEGMQERQVNSEAADIDPAEFFSMVFGGDSFKDWIGELSMINDISKTAEIFEDEEAEVGQESVSGSVPASGDVAVNDNKLSNTDKKDDVMTTEGINRRKNQKMTPEKREKILALREERKQKEAQRIQELVDKLISKIDKYDSAQHNPGALADFKKRLDTEFEDMKIESFGIELLHLIGKIYRNQASARLSSSKTFGVSKIFTNAKTTAGTVKNGYSILKTALDAQASMEQMVAEQELLQQKEILTDADHMRMAEMERLITGKFLATAWASTKFEVTGILNKVCQKLLNDKSLAKKEKNKRAKALHFIGEMMARVERSPEEAEEARIFEEMMAEASNKKKKNNNAFDQKHFEDYLATFVDQNPNEEHATNRD</sequence>
<evidence type="ECO:0000256" key="1">
    <source>
        <dbReference type="ARBA" id="ARBA00023186"/>
    </source>
</evidence>
<dbReference type="PANTHER" id="PTHR45006">
    <property type="entry name" value="DNAJ-LIKE PROTEIN 1"/>
    <property type="match status" value="1"/>
</dbReference>
<dbReference type="PRINTS" id="PR00625">
    <property type="entry name" value="JDOMAIN"/>
</dbReference>
<dbReference type="eggNOG" id="KOG0691">
    <property type="taxonomic scope" value="Eukaryota"/>
</dbReference>
<evidence type="ECO:0000313" key="5">
    <source>
        <dbReference type="Proteomes" id="UP000000707"/>
    </source>
</evidence>
<dbReference type="GO" id="GO:0016558">
    <property type="term" value="P:protein import into peroxisome matrix"/>
    <property type="evidence" value="ECO:0007669"/>
    <property type="project" value="TreeGrafter"/>
</dbReference>
<dbReference type="InterPro" id="IPR052814">
    <property type="entry name" value="Peroxisomal_DnaJ"/>
</dbReference>
<feature type="region of interest" description="Disordered" evidence="2">
    <location>
        <begin position="130"/>
        <end position="157"/>
    </location>
</feature>
<dbReference type="InterPro" id="IPR036869">
    <property type="entry name" value="J_dom_sf"/>
</dbReference>
<accession>G3BEF3</accession>
<dbReference type="AlphaFoldDB" id="G3BEF3"/>
<dbReference type="OrthoDB" id="552049at2759"/>
<dbReference type="HOGENOM" id="CLU_025145_3_1_1"/>
<evidence type="ECO:0000259" key="3">
    <source>
        <dbReference type="PROSITE" id="PS50076"/>
    </source>
</evidence>
<dbReference type="GO" id="GO:0005829">
    <property type="term" value="C:cytosol"/>
    <property type="evidence" value="ECO:0007669"/>
    <property type="project" value="TreeGrafter"/>
</dbReference>
<protein>
    <submittedName>
        <fullName evidence="4">DnaJ-domain-containing protein</fullName>
    </submittedName>
</protein>
<dbReference type="EMBL" id="GL996528">
    <property type="protein sequence ID" value="EGV60531.1"/>
    <property type="molecule type" value="Genomic_DNA"/>
</dbReference>
<dbReference type="SMART" id="SM00271">
    <property type="entry name" value="DnaJ"/>
    <property type="match status" value="1"/>
</dbReference>
<dbReference type="FunFam" id="1.10.287.110:FF:000028">
    <property type="entry name" value="DnaJ domain protein"/>
    <property type="match status" value="1"/>
</dbReference>